<organism evidence="1 2">
    <name type="scientific">Trichuris suis</name>
    <name type="common">pig whipworm</name>
    <dbReference type="NCBI Taxonomy" id="68888"/>
    <lineage>
        <taxon>Eukaryota</taxon>
        <taxon>Metazoa</taxon>
        <taxon>Ecdysozoa</taxon>
        <taxon>Nematoda</taxon>
        <taxon>Enoplea</taxon>
        <taxon>Dorylaimia</taxon>
        <taxon>Trichinellida</taxon>
        <taxon>Trichuridae</taxon>
        <taxon>Trichuris</taxon>
    </lineage>
</organism>
<sequence length="67" mass="7320">MVNNYGPVNPVWSLRVLAIKQEEIVLRRTSDLPEVIPTRSPLCAPVTSGSVDLLGENILMMITVGSK</sequence>
<dbReference type="Proteomes" id="UP000030764">
    <property type="component" value="Unassembled WGS sequence"/>
</dbReference>
<dbReference type="AlphaFoldDB" id="A0A085MDV1"/>
<name>A0A085MDV1_9BILA</name>
<accession>A0A085MDV1</accession>
<reference evidence="1 2" key="1">
    <citation type="journal article" date="2014" name="Nat. Genet.">
        <title>Genome and transcriptome of the porcine whipworm Trichuris suis.</title>
        <authorList>
            <person name="Jex A.R."/>
            <person name="Nejsum P."/>
            <person name="Schwarz E.M."/>
            <person name="Hu L."/>
            <person name="Young N.D."/>
            <person name="Hall R.S."/>
            <person name="Korhonen P.K."/>
            <person name="Liao S."/>
            <person name="Thamsborg S."/>
            <person name="Xia J."/>
            <person name="Xu P."/>
            <person name="Wang S."/>
            <person name="Scheerlinck J.P."/>
            <person name="Hofmann A."/>
            <person name="Sternberg P.W."/>
            <person name="Wang J."/>
            <person name="Gasser R.B."/>
        </authorList>
    </citation>
    <scope>NUCLEOTIDE SEQUENCE [LARGE SCALE GENOMIC DNA]</scope>
    <source>
        <strain evidence="1">DCEP-RM93M</strain>
    </source>
</reference>
<protein>
    <submittedName>
        <fullName evidence="1">Uncharacterized protein</fullName>
    </submittedName>
</protein>
<keyword evidence="2" id="KW-1185">Reference proteome</keyword>
<evidence type="ECO:0000313" key="1">
    <source>
        <dbReference type="EMBL" id="KFD55397.1"/>
    </source>
</evidence>
<proteinExistence type="predicted"/>
<dbReference type="EMBL" id="KL363200">
    <property type="protein sequence ID" value="KFD55397.1"/>
    <property type="molecule type" value="Genomic_DNA"/>
</dbReference>
<evidence type="ECO:0000313" key="2">
    <source>
        <dbReference type="Proteomes" id="UP000030764"/>
    </source>
</evidence>
<gene>
    <name evidence="1" type="ORF">M513_03737</name>
</gene>